<keyword evidence="7" id="KW-0720">Serine protease</keyword>
<dbReference type="EMBL" id="QPJC01000005">
    <property type="protein sequence ID" value="RCW44010.1"/>
    <property type="molecule type" value="Genomic_DNA"/>
</dbReference>
<evidence type="ECO:0000313" key="13">
    <source>
        <dbReference type="Proteomes" id="UP000253495"/>
    </source>
</evidence>
<evidence type="ECO:0000256" key="8">
    <source>
        <dbReference type="ARBA" id="ARBA00030045"/>
    </source>
</evidence>
<dbReference type="Proteomes" id="UP000253495">
    <property type="component" value="Unassembled WGS sequence"/>
</dbReference>
<dbReference type="GO" id="GO:0008236">
    <property type="term" value="F:serine-type peptidase activity"/>
    <property type="evidence" value="ECO:0007669"/>
    <property type="project" value="UniProtKB-KW"/>
</dbReference>
<comment type="similarity">
    <text evidence="2">Belongs to the peptidase S15 family.</text>
</comment>
<feature type="chain" id="PRO_5016571319" description="Xaa-Pro dipeptidyl-peptidase" evidence="10">
    <location>
        <begin position="25"/>
        <end position="614"/>
    </location>
</feature>
<reference evidence="12 13" key="1">
    <citation type="submission" date="2018-07" db="EMBL/GenBank/DDBJ databases">
        <title>Genomic Encyclopedia of Type Strains, Phase III (KMG-III): the genomes of soil and plant-associated and newly described type strains.</title>
        <authorList>
            <person name="Whitman W."/>
        </authorList>
    </citation>
    <scope>NUCLEOTIDE SEQUENCE [LARGE SCALE GENOMIC DNA]</scope>
    <source>
        <strain evidence="12 13">CECT 8575</strain>
    </source>
</reference>
<dbReference type="RefSeq" id="WP_114453008.1">
    <property type="nucleotide sequence ID" value="NZ_QPJC01000005.1"/>
</dbReference>
<keyword evidence="6" id="KW-0378">Hydrolase</keyword>
<accession>A0A368VQS6</accession>
<feature type="region of interest" description="Disordered" evidence="9">
    <location>
        <begin position="521"/>
        <end position="541"/>
    </location>
</feature>
<dbReference type="SUPFAM" id="SSF53474">
    <property type="entry name" value="alpha/beta-Hydrolases"/>
    <property type="match status" value="1"/>
</dbReference>
<comment type="caution">
    <text evidence="12">The sequence shown here is derived from an EMBL/GenBank/DDBJ whole genome shotgun (WGS) entry which is preliminary data.</text>
</comment>
<dbReference type="AlphaFoldDB" id="A0A368VQS6"/>
<evidence type="ECO:0000256" key="4">
    <source>
        <dbReference type="ARBA" id="ARBA00022438"/>
    </source>
</evidence>
<dbReference type="NCBIfam" id="NF003780">
    <property type="entry name" value="PRK05371.1-1"/>
    <property type="match status" value="1"/>
</dbReference>
<dbReference type="SUPFAM" id="SSF49785">
    <property type="entry name" value="Galactose-binding domain-like"/>
    <property type="match status" value="1"/>
</dbReference>
<comment type="catalytic activity">
    <reaction evidence="1">
        <text>Hydrolyzes Xaa-Pro-|- bonds to release unblocked, N-terminal dipeptides from substrates including Ala-Pro-|-p-nitroanilide and (sequentially) Tyr-Pro-|-Phe-Pro-|-Gly-Pro-|-Ile.</text>
        <dbReference type="EC" id="3.4.14.11"/>
    </reaction>
</comment>
<evidence type="ECO:0000256" key="5">
    <source>
        <dbReference type="ARBA" id="ARBA00022670"/>
    </source>
</evidence>
<evidence type="ECO:0000256" key="7">
    <source>
        <dbReference type="ARBA" id="ARBA00022825"/>
    </source>
</evidence>
<gene>
    <name evidence="12" type="ORF">DFQ14_105155</name>
</gene>
<dbReference type="Pfam" id="PF08530">
    <property type="entry name" value="PepX_C"/>
    <property type="match status" value="1"/>
</dbReference>
<keyword evidence="13" id="KW-1185">Reference proteome</keyword>
<keyword evidence="5" id="KW-0645">Protease</keyword>
<dbReference type="PRINTS" id="PR00923">
    <property type="entry name" value="LACTOPTASE"/>
</dbReference>
<dbReference type="InterPro" id="IPR013736">
    <property type="entry name" value="Xaa-Pro_dipept_C"/>
</dbReference>
<evidence type="ECO:0000256" key="10">
    <source>
        <dbReference type="SAM" id="SignalP"/>
    </source>
</evidence>
<evidence type="ECO:0000256" key="1">
    <source>
        <dbReference type="ARBA" id="ARBA00000123"/>
    </source>
</evidence>
<dbReference type="InterPro" id="IPR008979">
    <property type="entry name" value="Galactose-bd-like_sf"/>
</dbReference>
<evidence type="ECO:0000256" key="6">
    <source>
        <dbReference type="ARBA" id="ARBA00022801"/>
    </source>
</evidence>
<feature type="region of interest" description="Disordered" evidence="9">
    <location>
        <begin position="115"/>
        <end position="135"/>
    </location>
</feature>
<feature type="signal peptide" evidence="10">
    <location>
        <begin position="1"/>
        <end position="24"/>
    </location>
</feature>
<evidence type="ECO:0000256" key="9">
    <source>
        <dbReference type="SAM" id="MobiDB-lite"/>
    </source>
</evidence>
<dbReference type="GO" id="GO:0004177">
    <property type="term" value="F:aminopeptidase activity"/>
    <property type="evidence" value="ECO:0007669"/>
    <property type="project" value="UniProtKB-KW"/>
</dbReference>
<evidence type="ECO:0000256" key="2">
    <source>
        <dbReference type="ARBA" id="ARBA00010819"/>
    </source>
</evidence>
<protein>
    <recommendedName>
        <fullName evidence="3">Xaa-Pro dipeptidyl-peptidase</fullName>
        <ecNumber evidence="3">3.4.14.11</ecNumber>
    </recommendedName>
    <alternativeName>
        <fullName evidence="8">X-prolyl-dipeptidyl aminopeptidase</fullName>
    </alternativeName>
</protein>
<evidence type="ECO:0000313" key="12">
    <source>
        <dbReference type="EMBL" id="RCW44010.1"/>
    </source>
</evidence>
<dbReference type="InterPro" id="IPR000383">
    <property type="entry name" value="Xaa-Pro-like_dom"/>
</dbReference>
<feature type="region of interest" description="Disordered" evidence="9">
    <location>
        <begin position="405"/>
        <end position="443"/>
    </location>
</feature>
<dbReference type="EC" id="3.4.14.11" evidence="3"/>
<dbReference type="InterPro" id="IPR008252">
    <property type="entry name" value="Pept_S15_Xpro"/>
</dbReference>
<keyword evidence="4" id="KW-0031">Aminopeptidase</keyword>
<organism evidence="12 13">
    <name type="scientific">Halopolyspora algeriensis</name>
    <dbReference type="NCBI Taxonomy" id="1500506"/>
    <lineage>
        <taxon>Bacteria</taxon>
        <taxon>Bacillati</taxon>
        <taxon>Actinomycetota</taxon>
        <taxon>Actinomycetes</taxon>
        <taxon>Actinomycetes incertae sedis</taxon>
        <taxon>Halopolyspora</taxon>
    </lineage>
</organism>
<evidence type="ECO:0000259" key="11">
    <source>
        <dbReference type="SMART" id="SM00939"/>
    </source>
</evidence>
<dbReference type="SMART" id="SM00939">
    <property type="entry name" value="PepX_C"/>
    <property type="match status" value="1"/>
</dbReference>
<evidence type="ECO:0000256" key="3">
    <source>
        <dbReference type="ARBA" id="ARBA00012463"/>
    </source>
</evidence>
<dbReference type="Gene3D" id="3.40.50.1820">
    <property type="entry name" value="alpha/beta hydrolase"/>
    <property type="match status" value="2"/>
</dbReference>
<dbReference type="Gene3D" id="2.60.120.260">
    <property type="entry name" value="Galactose-binding domain-like"/>
    <property type="match status" value="1"/>
</dbReference>
<dbReference type="InterPro" id="IPR029058">
    <property type="entry name" value="AB_hydrolase_fold"/>
</dbReference>
<sequence length="614" mass="67478">MWRVRTALLVSILVLPLTGLSAGAAPQDAPPRPVFDNGEAQPVFDPAQAIRENLFVTAPVDSDHDGRDDRVHVQVVRPKATEQGLRVPVVYRASPYFAGGNEVSNHNVDRELYVPQRPGHSRTHGTEGPGRRGTGLRPTVAEAGAAEITWAYEQYLLARGYAVVYAESLGSGQSTGCPTTGGRNETIGAKSVVDWLNSRAPARGPEGNPVSADWATGEVGMMGVSYNGTLPNAVATTGVEGLETIVPIGAISNWYDYYRADGAVVAPGGYQGEDADVLAKFVHTNDRACQDEIDRLTADQDRLTGDGSAFWDERNYLDEVESVRASVLVVHGLDDWNVKTKQAAQWYEALRKSGVDHKIWWHRSGHRDPITVRRDAWLQTLNRWFTHYLYGVDNGVEQEPRATIQREDGSWTREAEWPAPRARQLALQPKPGGDRRGGLAMPRGRNGKAVEMLRDDVGERAEDLAAAPSSPHRLAYFTEPTPQPVRVSGTVHADLALTFDRRAANVTAMLVDLAPDGTTTPITRGWTDPQNRHSTDRTSPIRPGKEYRIEVAMMPDDYVLRADHRLGLVVLSSDHDFTLRPDPGTGLWLDLSSSRLRVPVVVPSGQWRPRPFTG</sequence>
<keyword evidence="10" id="KW-0732">Signal</keyword>
<proteinExistence type="inferred from homology"/>
<feature type="compositionally biased region" description="Basic and acidic residues" evidence="9">
    <location>
        <begin position="405"/>
        <end position="416"/>
    </location>
</feature>
<dbReference type="OrthoDB" id="5240615at2"/>
<dbReference type="GO" id="GO:0008239">
    <property type="term" value="F:dipeptidyl-peptidase activity"/>
    <property type="evidence" value="ECO:0007669"/>
    <property type="project" value="UniProtKB-EC"/>
</dbReference>
<name>A0A368VQS6_9ACTN</name>
<feature type="domain" description="Xaa-Pro dipeptidyl-peptidase C-terminal" evidence="11">
    <location>
        <begin position="382"/>
        <end position="597"/>
    </location>
</feature>
<dbReference type="Pfam" id="PF02129">
    <property type="entry name" value="Peptidase_S15"/>
    <property type="match status" value="1"/>
</dbReference>
<dbReference type="GO" id="GO:0006508">
    <property type="term" value="P:proteolysis"/>
    <property type="evidence" value="ECO:0007669"/>
    <property type="project" value="UniProtKB-KW"/>
</dbReference>